<dbReference type="EMBL" id="JAGTPX010000006">
    <property type="protein sequence ID" value="MBR8669584.1"/>
    <property type="molecule type" value="Genomic_DNA"/>
</dbReference>
<evidence type="ECO:0000313" key="2">
    <source>
        <dbReference type="EMBL" id="MBR8669584.1"/>
    </source>
</evidence>
<name>A0A0J1IHU1_NIACI</name>
<protein>
    <submittedName>
        <fullName evidence="1">Uncharacterized protein</fullName>
    </submittedName>
</protein>
<proteinExistence type="predicted"/>
<reference evidence="1 3" key="1">
    <citation type="submission" date="2015-05" db="EMBL/GenBank/DDBJ databases">
        <title>Whole genome sequence and identification of bacterial endophytes from Costus igneus.</title>
        <authorList>
            <person name="Lee Y.P."/>
            <person name="Gan H.M."/>
            <person name="Eng W."/>
            <person name="Wheatley M.S."/>
            <person name="Caraballo A."/>
            <person name="Polter S."/>
            <person name="Savka M.A."/>
            <person name="Hudson A.O."/>
        </authorList>
    </citation>
    <scope>NUCLEOTIDE SEQUENCE [LARGE SCALE GENOMIC DNA]</scope>
    <source>
        <strain evidence="1 3">RIT379</strain>
    </source>
</reference>
<reference evidence="2" key="2">
    <citation type="submission" date="2021-04" db="EMBL/GenBank/DDBJ databases">
        <title>Genomic analysis of electroactive and textile dye degrading Bacillus circulans strain: DC10 isolated from constructed wetland-microbial fuel cells treating textile dye wastewaters.</title>
        <authorList>
            <person name="Patel D.U."/>
            <person name="Desai C.R."/>
        </authorList>
    </citation>
    <scope>NUCLEOTIDE SEQUENCE</scope>
    <source>
        <strain evidence="2">DC10</strain>
    </source>
</reference>
<dbReference type="OrthoDB" id="2905055at2"/>
<evidence type="ECO:0000313" key="3">
    <source>
        <dbReference type="Proteomes" id="UP000036045"/>
    </source>
</evidence>
<accession>A0A0J1IHU1</accession>
<dbReference type="Proteomes" id="UP000036045">
    <property type="component" value="Unassembled WGS sequence"/>
</dbReference>
<sequence length="124" mass="14778">MDLELHQKYKNTKFDPETLDLFTDLISNDTVLKKVFLFIAKNEKDSIVTVGEISEKVQVERKHRVEKNKRYSFVCKDDYIHRKQAEKIVERLLAMSLIYYKAVPPYKHLFLTIRGKQVIQRLYG</sequence>
<dbReference type="AlphaFoldDB" id="A0A0J1IHU1"/>
<keyword evidence="3" id="KW-1185">Reference proteome</keyword>
<evidence type="ECO:0000313" key="1">
    <source>
        <dbReference type="EMBL" id="KLV25559.1"/>
    </source>
</evidence>
<gene>
    <name evidence="1" type="ORF">ABW02_15455</name>
    <name evidence="2" type="ORF">KD144_08520</name>
</gene>
<organism evidence="1 3">
    <name type="scientific">Niallia circulans</name>
    <name type="common">Bacillus circulans</name>
    <dbReference type="NCBI Taxonomy" id="1397"/>
    <lineage>
        <taxon>Bacteria</taxon>
        <taxon>Bacillati</taxon>
        <taxon>Bacillota</taxon>
        <taxon>Bacilli</taxon>
        <taxon>Bacillales</taxon>
        <taxon>Bacillaceae</taxon>
        <taxon>Niallia</taxon>
    </lineage>
</organism>
<dbReference type="RefSeq" id="WP_047943194.1">
    <property type="nucleotide sequence ID" value="NZ_JAGTPX020000007.1"/>
</dbReference>
<comment type="caution">
    <text evidence="1">The sequence shown here is derived from an EMBL/GenBank/DDBJ whole genome shotgun (WGS) entry which is preliminary data.</text>
</comment>
<dbReference type="PATRIC" id="fig|1397.4.peg.1276"/>
<dbReference type="EMBL" id="LDPH01000015">
    <property type="protein sequence ID" value="KLV25559.1"/>
    <property type="molecule type" value="Genomic_DNA"/>
</dbReference>